<evidence type="ECO:0000313" key="2">
    <source>
        <dbReference type="Proteomes" id="UP000680116"/>
    </source>
</evidence>
<keyword evidence="2" id="KW-1185">Reference proteome</keyword>
<dbReference type="Proteomes" id="UP000680116">
    <property type="component" value="Chromosome"/>
</dbReference>
<evidence type="ECO:0000313" key="1">
    <source>
        <dbReference type="EMBL" id="CAG4968816.1"/>
    </source>
</evidence>
<reference evidence="1 2" key="1">
    <citation type="submission" date="2021-04" db="EMBL/GenBank/DDBJ databases">
        <authorList>
            <person name="Rodrigo-Torres L."/>
            <person name="Arahal R. D."/>
            <person name="Lucena T."/>
        </authorList>
    </citation>
    <scope>NUCLEOTIDE SEQUENCE [LARGE SCALE GENOMIC DNA]</scope>
    <source>
        <strain evidence="1 2">CECT 30171</strain>
    </source>
</reference>
<organism evidence="1 2">
    <name type="scientific">Novilysobacter luteus</name>
    <dbReference type="NCBI Taxonomy" id="2822368"/>
    <lineage>
        <taxon>Bacteria</taxon>
        <taxon>Pseudomonadati</taxon>
        <taxon>Pseudomonadota</taxon>
        <taxon>Gammaproteobacteria</taxon>
        <taxon>Lysobacterales</taxon>
        <taxon>Lysobacteraceae</taxon>
        <taxon>Novilysobacter</taxon>
    </lineage>
</organism>
<protein>
    <submittedName>
        <fullName evidence="1">Uncharacterized protein</fullName>
    </submittedName>
</protein>
<sequence>MQNLLSLTLSEQDLADLDGALETLRRVFAPLIALQPAQRRDLYKMGSKSETFCRQTLALLAANPQMVPPNLGLAEAQADLVALDALRPRLIQQRQLLERGDDTEMALGSDIIGVALEGYALLKVSGKGEALKGARRELSARFAKGTRAPEPEAALAE</sequence>
<dbReference type="RefSeq" id="WP_215219374.1">
    <property type="nucleotide sequence ID" value="NZ_OU015430.1"/>
</dbReference>
<accession>A0ABM8UCH0</accession>
<name>A0ABM8UCH0_9GAMM</name>
<dbReference type="EMBL" id="OU015430">
    <property type="protein sequence ID" value="CAG4968816.1"/>
    <property type="molecule type" value="Genomic_DNA"/>
</dbReference>
<proteinExistence type="predicted"/>
<gene>
    <name evidence="1" type="ORF">LYB30171_00356</name>
</gene>